<proteinExistence type="predicted"/>
<organism evidence="2 3">
    <name type="scientific">Trichinella pseudospiralis</name>
    <name type="common">Parasitic roundworm</name>
    <dbReference type="NCBI Taxonomy" id="6337"/>
    <lineage>
        <taxon>Eukaryota</taxon>
        <taxon>Metazoa</taxon>
        <taxon>Ecdysozoa</taxon>
        <taxon>Nematoda</taxon>
        <taxon>Enoplea</taxon>
        <taxon>Dorylaimia</taxon>
        <taxon>Trichinellida</taxon>
        <taxon>Trichinellidae</taxon>
        <taxon>Trichinella</taxon>
    </lineage>
</organism>
<sequence>MTLQTFLTFLAAQVRCATADYPQTTSIPALNCRLPLLYCVVFYVSTCVHDALYSDYLCSAVSFQCAILKSSIDGAENSGNET</sequence>
<feature type="signal peptide" evidence="1">
    <location>
        <begin position="1"/>
        <end position="19"/>
    </location>
</feature>
<evidence type="ECO:0008006" key="4">
    <source>
        <dbReference type="Google" id="ProtNLM"/>
    </source>
</evidence>
<reference evidence="2 3" key="1">
    <citation type="submission" date="2015-01" db="EMBL/GenBank/DDBJ databases">
        <title>Evolution of Trichinella species and genotypes.</title>
        <authorList>
            <person name="Korhonen P.K."/>
            <person name="Edoardo P."/>
            <person name="Giuseppe L.R."/>
            <person name="Gasser R.B."/>
        </authorList>
    </citation>
    <scope>NUCLEOTIDE SEQUENCE [LARGE SCALE GENOMIC DNA]</scope>
    <source>
        <strain evidence="2">ISS470</strain>
    </source>
</reference>
<dbReference type="EMBL" id="JYDT01000015">
    <property type="protein sequence ID" value="KRY91243.1"/>
    <property type="molecule type" value="Genomic_DNA"/>
</dbReference>
<gene>
    <name evidence="2" type="ORF">T4D_2900</name>
</gene>
<evidence type="ECO:0000256" key="1">
    <source>
        <dbReference type="SAM" id="SignalP"/>
    </source>
</evidence>
<keyword evidence="3" id="KW-1185">Reference proteome</keyword>
<dbReference type="AlphaFoldDB" id="A0A0V1FYZ6"/>
<name>A0A0V1FYZ6_TRIPS</name>
<protein>
    <recommendedName>
        <fullName evidence="4">Secreted protein</fullName>
    </recommendedName>
</protein>
<keyword evidence="1" id="KW-0732">Signal</keyword>
<feature type="chain" id="PRO_5006878363" description="Secreted protein" evidence="1">
    <location>
        <begin position="20"/>
        <end position="82"/>
    </location>
</feature>
<evidence type="ECO:0000313" key="2">
    <source>
        <dbReference type="EMBL" id="KRY91243.1"/>
    </source>
</evidence>
<dbReference type="Proteomes" id="UP000054995">
    <property type="component" value="Unassembled WGS sequence"/>
</dbReference>
<evidence type="ECO:0000313" key="3">
    <source>
        <dbReference type="Proteomes" id="UP000054995"/>
    </source>
</evidence>
<accession>A0A0V1FYZ6</accession>
<comment type="caution">
    <text evidence="2">The sequence shown here is derived from an EMBL/GenBank/DDBJ whole genome shotgun (WGS) entry which is preliminary data.</text>
</comment>